<reference evidence="2 3" key="1">
    <citation type="submission" date="2020-07" db="EMBL/GenBank/DDBJ databases">
        <title>Draft whole-genome sequence of Heliobacterium chlorum DSM 3682, type strain.</title>
        <authorList>
            <person name="Kyndt J.A."/>
            <person name="Meyer T.E."/>
            <person name="Imhoff J.F."/>
        </authorList>
    </citation>
    <scope>NUCLEOTIDE SEQUENCE [LARGE SCALE GENOMIC DNA]</scope>
    <source>
        <strain evidence="2 3">DSM 3682</strain>
    </source>
</reference>
<gene>
    <name evidence="2" type="ORF">H1S01_19755</name>
</gene>
<comment type="caution">
    <text evidence="2">The sequence shown here is derived from an EMBL/GenBank/DDBJ whole genome shotgun (WGS) entry which is preliminary data.</text>
</comment>
<dbReference type="InterPro" id="IPR001584">
    <property type="entry name" value="Integrase_cat-core"/>
</dbReference>
<dbReference type="Gene3D" id="3.30.420.10">
    <property type="entry name" value="Ribonuclease H-like superfamily/Ribonuclease H"/>
    <property type="match status" value="1"/>
</dbReference>
<dbReference type="SUPFAM" id="SSF53098">
    <property type="entry name" value="Ribonuclease H-like"/>
    <property type="match status" value="1"/>
</dbReference>
<dbReference type="Proteomes" id="UP000617402">
    <property type="component" value="Unassembled WGS sequence"/>
</dbReference>
<dbReference type="EMBL" id="JACVHF010000066">
    <property type="protein sequence ID" value="MBC9786680.1"/>
    <property type="molecule type" value="Genomic_DNA"/>
</dbReference>
<sequence length="98" mass="11665">MYAAAAVEQGDNPSTSNRWGSYFSGFYFVTQKSQAETFFSTMKNELIHLRRFTTRDEVREAIFEYVEIFYNRRQRHQSLGYMTPEAYLNQYIYQQTAA</sequence>
<organism evidence="2 3">
    <name type="scientific">Heliobacterium chlorum</name>
    <dbReference type="NCBI Taxonomy" id="2698"/>
    <lineage>
        <taxon>Bacteria</taxon>
        <taxon>Bacillati</taxon>
        <taxon>Bacillota</taxon>
        <taxon>Clostridia</taxon>
        <taxon>Eubacteriales</taxon>
        <taxon>Heliobacteriaceae</taxon>
        <taxon>Heliobacterium</taxon>
    </lineage>
</organism>
<accession>A0ABR7T7D7</accession>
<protein>
    <submittedName>
        <fullName evidence="2">IS3 family transposase</fullName>
    </submittedName>
</protein>
<evidence type="ECO:0000313" key="2">
    <source>
        <dbReference type="EMBL" id="MBC9786680.1"/>
    </source>
</evidence>
<dbReference type="RefSeq" id="WP_188042098.1">
    <property type="nucleotide sequence ID" value="NZ_JACVHF010000066.1"/>
</dbReference>
<proteinExistence type="predicted"/>
<dbReference type="InterPro" id="IPR036397">
    <property type="entry name" value="RNaseH_sf"/>
</dbReference>
<dbReference type="InterPro" id="IPR012337">
    <property type="entry name" value="RNaseH-like_sf"/>
</dbReference>
<dbReference type="PANTHER" id="PTHR46889">
    <property type="entry name" value="TRANSPOSASE INSF FOR INSERTION SEQUENCE IS3B-RELATED"/>
    <property type="match status" value="1"/>
</dbReference>
<keyword evidence="3" id="KW-1185">Reference proteome</keyword>
<dbReference type="InterPro" id="IPR050900">
    <property type="entry name" value="Transposase_IS3/IS150/IS904"/>
</dbReference>
<dbReference type="PANTHER" id="PTHR46889:SF4">
    <property type="entry name" value="TRANSPOSASE INSO FOR INSERTION SEQUENCE ELEMENT IS911B-RELATED"/>
    <property type="match status" value="1"/>
</dbReference>
<evidence type="ECO:0000313" key="3">
    <source>
        <dbReference type="Proteomes" id="UP000617402"/>
    </source>
</evidence>
<dbReference type="Pfam" id="PF13333">
    <property type="entry name" value="rve_2"/>
    <property type="match status" value="1"/>
</dbReference>
<feature type="domain" description="Integrase catalytic" evidence="1">
    <location>
        <begin position="36"/>
        <end position="90"/>
    </location>
</feature>
<name>A0ABR7T7D7_HELCL</name>
<evidence type="ECO:0000259" key="1">
    <source>
        <dbReference type="Pfam" id="PF13333"/>
    </source>
</evidence>